<dbReference type="EMBL" id="JAQMUC010000039">
    <property type="protein sequence ID" value="MDB9535655.1"/>
    <property type="molecule type" value="Genomic_DNA"/>
</dbReference>
<comment type="caution">
    <text evidence="1">The sequence shown here is derived from an EMBL/GenBank/DDBJ whole genome shotgun (WGS) entry which is preliminary data.</text>
</comment>
<evidence type="ECO:0000313" key="1">
    <source>
        <dbReference type="EMBL" id="MDB9535655.1"/>
    </source>
</evidence>
<reference evidence="1 2" key="1">
    <citation type="submission" date="2023-01" db="EMBL/GenBank/DDBJ databases">
        <title>Genomes from the Australian National Cyanobacteria Reference Collection.</title>
        <authorList>
            <person name="Willis A."/>
            <person name="Lee E.M.F."/>
        </authorList>
    </citation>
    <scope>NUCLEOTIDE SEQUENCE [LARGE SCALE GENOMIC DNA]</scope>
    <source>
        <strain evidence="1 2">CS-1226</strain>
    </source>
</reference>
<organism evidence="1 2">
    <name type="scientific">Dolichospermum planctonicum CS-1226</name>
    <dbReference type="NCBI Taxonomy" id="3021751"/>
    <lineage>
        <taxon>Bacteria</taxon>
        <taxon>Bacillati</taxon>
        <taxon>Cyanobacteriota</taxon>
        <taxon>Cyanophyceae</taxon>
        <taxon>Nostocales</taxon>
        <taxon>Aphanizomenonaceae</taxon>
        <taxon>Dolichospermum</taxon>
        <taxon>Dolichospermum planctonicum</taxon>
    </lineage>
</organism>
<evidence type="ECO:0000313" key="2">
    <source>
        <dbReference type="Proteomes" id="UP001211249"/>
    </source>
</evidence>
<proteinExistence type="predicted"/>
<protein>
    <submittedName>
        <fullName evidence="1">Uncharacterized protein</fullName>
    </submittedName>
</protein>
<name>A0ABT5AGX2_9CYAN</name>
<keyword evidence="2" id="KW-1185">Reference proteome</keyword>
<accession>A0ABT5AGX2</accession>
<sequence length="69" mass="7987">MTPAFTISDTETLILALLGREWLLVSCQLSVVSKKDILFSPLLSWFRHKTVVAPQSFLHYLHAIHYKQF</sequence>
<dbReference type="Proteomes" id="UP001211249">
    <property type="component" value="Unassembled WGS sequence"/>
</dbReference>
<gene>
    <name evidence="1" type="ORF">PN451_07330</name>
</gene>